<reference evidence="2" key="1">
    <citation type="submission" date="2020-08" db="EMBL/GenBank/DDBJ databases">
        <title>Ramlibacter sp. GTP1 16S ribosomal RNA gene genome sequencing and assembly.</title>
        <authorList>
            <person name="Kang M."/>
        </authorList>
    </citation>
    <scope>NUCLEOTIDE SEQUENCE</scope>
    <source>
        <strain evidence="2">GTP1</strain>
    </source>
</reference>
<evidence type="ECO:0000259" key="1">
    <source>
        <dbReference type="Pfam" id="PF00561"/>
    </source>
</evidence>
<dbReference type="Proteomes" id="UP000596827">
    <property type="component" value="Unassembled WGS sequence"/>
</dbReference>
<gene>
    <name evidence="2" type="ORF">H8R02_00140</name>
</gene>
<dbReference type="InterPro" id="IPR000073">
    <property type="entry name" value="AB_hydrolase_1"/>
</dbReference>
<proteinExistence type="predicted"/>
<dbReference type="EMBL" id="JACORU010000001">
    <property type="protein sequence ID" value="MBC5762842.1"/>
    <property type="molecule type" value="Genomic_DNA"/>
</dbReference>
<evidence type="ECO:0000313" key="2">
    <source>
        <dbReference type="EMBL" id="MBC5762842.1"/>
    </source>
</evidence>
<accession>A0A923M5A8</accession>
<dbReference type="PANTHER" id="PTHR43194">
    <property type="entry name" value="HYDROLASE ALPHA/BETA FOLD FAMILY"/>
    <property type="match status" value="1"/>
</dbReference>
<dbReference type="InterPro" id="IPR000639">
    <property type="entry name" value="Epox_hydrolase-like"/>
</dbReference>
<organism evidence="2 3">
    <name type="scientific">Ramlibacter albus</name>
    <dbReference type="NCBI Taxonomy" id="2079448"/>
    <lineage>
        <taxon>Bacteria</taxon>
        <taxon>Pseudomonadati</taxon>
        <taxon>Pseudomonadota</taxon>
        <taxon>Betaproteobacteria</taxon>
        <taxon>Burkholderiales</taxon>
        <taxon>Comamonadaceae</taxon>
        <taxon>Ramlibacter</taxon>
    </lineage>
</organism>
<dbReference type="InterPro" id="IPR029058">
    <property type="entry name" value="AB_hydrolase_fold"/>
</dbReference>
<keyword evidence="2" id="KW-0378">Hydrolase</keyword>
<sequence length="309" mass="32904">MSISSARWRPVTRHEPWARHARAKQVEFSGFDGGAWVGDVAGAPGAPTVLLMHGGGQTRHAWHGTVEALARAGWRAVAIDLPGHGDSAWSPRGDYHVDKLAGEVVNLCRGLGSPLSIVGASLGGMIGMALVGRDDAPPVAALALVDVGPWLESAGVDRIVNFMRAHPDGFASLDDAARHIAAYRGRAVQAHPRGLRKNLKQNAAGRWVWHWDPRLMNDENHSHRNDPDFLARSLGRYAGHVALIRGGRSDVISPAGAARVCEAFPQVRFYELAEAGHMVAGDANDIFTASLIDFLGVAMPATGAESATP</sequence>
<feature type="domain" description="AB hydrolase-1" evidence="1">
    <location>
        <begin position="47"/>
        <end position="279"/>
    </location>
</feature>
<dbReference type="PRINTS" id="PR00111">
    <property type="entry name" value="ABHYDROLASE"/>
</dbReference>
<dbReference type="SUPFAM" id="SSF53474">
    <property type="entry name" value="alpha/beta-Hydrolases"/>
    <property type="match status" value="1"/>
</dbReference>
<dbReference type="PRINTS" id="PR00412">
    <property type="entry name" value="EPOXHYDRLASE"/>
</dbReference>
<dbReference type="GO" id="GO:0016787">
    <property type="term" value="F:hydrolase activity"/>
    <property type="evidence" value="ECO:0007669"/>
    <property type="project" value="UniProtKB-KW"/>
</dbReference>
<comment type="caution">
    <text evidence="2">The sequence shown here is derived from an EMBL/GenBank/DDBJ whole genome shotgun (WGS) entry which is preliminary data.</text>
</comment>
<keyword evidence="3" id="KW-1185">Reference proteome</keyword>
<dbReference type="Pfam" id="PF00561">
    <property type="entry name" value="Abhydrolase_1"/>
    <property type="match status" value="1"/>
</dbReference>
<evidence type="ECO:0000313" key="3">
    <source>
        <dbReference type="Proteomes" id="UP000596827"/>
    </source>
</evidence>
<name>A0A923M5A8_9BURK</name>
<dbReference type="AlphaFoldDB" id="A0A923M5A8"/>
<dbReference type="InterPro" id="IPR050228">
    <property type="entry name" value="Carboxylesterase_BioH"/>
</dbReference>
<dbReference type="Gene3D" id="3.40.50.1820">
    <property type="entry name" value="alpha/beta hydrolase"/>
    <property type="match status" value="1"/>
</dbReference>
<protein>
    <submittedName>
        <fullName evidence="2">Alpha/beta fold hydrolase</fullName>
    </submittedName>
</protein>
<dbReference type="PANTHER" id="PTHR43194:SF2">
    <property type="entry name" value="PEROXISOMAL MEMBRANE PROTEIN LPX1"/>
    <property type="match status" value="1"/>
</dbReference>